<dbReference type="AlphaFoldDB" id="A0A918NNE2"/>
<protein>
    <recommendedName>
        <fullName evidence="4">Lipoprotein</fullName>
    </recommendedName>
</protein>
<dbReference type="Proteomes" id="UP000645555">
    <property type="component" value="Unassembled WGS sequence"/>
</dbReference>
<name>A0A918NNE2_9ACTN</name>
<organism evidence="2 3">
    <name type="scientific">Streptomyces fructofermentans</name>
    <dbReference type="NCBI Taxonomy" id="152141"/>
    <lineage>
        <taxon>Bacteria</taxon>
        <taxon>Bacillati</taxon>
        <taxon>Actinomycetota</taxon>
        <taxon>Actinomycetes</taxon>
        <taxon>Kitasatosporales</taxon>
        <taxon>Streptomycetaceae</taxon>
        <taxon>Streptomyces</taxon>
    </lineage>
</organism>
<comment type="caution">
    <text evidence="2">The sequence shown here is derived from an EMBL/GenBank/DDBJ whole genome shotgun (WGS) entry which is preliminary data.</text>
</comment>
<evidence type="ECO:0000256" key="1">
    <source>
        <dbReference type="SAM" id="MobiDB-lite"/>
    </source>
</evidence>
<sequence length="196" mass="19780">MKGSPGAALLVGLAAAITLTGCGVPPSDVIQAGEPAGGMLAPDPRASAFVSVPLYFLDEGVLTAYPREFRDPVDLGTVVRQLFGGPTTSEAATATTELPRLTDAPDVQAGSGKSVGIGLPRGVAPLSRPAMLQLACTVAYVGGAVAAQPSETREGTAPAAPPVQARRSPAHTSVQVFGDGWTLTQSAKPCPDLPQP</sequence>
<dbReference type="PROSITE" id="PS51257">
    <property type="entry name" value="PROKAR_LIPOPROTEIN"/>
    <property type="match status" value="1"/>
</dbReference>
<reference evidence="2" key="1">
    <citation type="journal article" date="2014" name="Int. J. Syst. Evol. Microbiol.">
        <title>Complete genome sequence of Corynebacterium casei LMG S-19264T (=DSM 44701T), isolated from a smear-ripened cheese.</title>
        <authorList>
            <consortium name="US DOE Joint Genome Institute (JGI-PGF)"/>
            <person name="Walter F."/>
            <person name="Albersmeier A."/>
            <person name="Kalinowski J."/>
            <person name="Ruckert C."/>
        </authorList>
    </citation>
    <scope>NUCLEOTIDE SEQUENCE</scope>
    <source>
        <strain evidence="2">JCM 4956</strain>
    </source>
</reference>
<evidence type="ECO:0008006" key="4">
    <source>
        <dbReference type="Google" id="ProtNLM"/>
    </source>
</evidence>
<feature type="region of interest" description="Disordered" evidence="1">
    <location>
        <begin position="148"/>
        <end position="172"/>
    </location>
</feature>
<evidence type="ECO:0000313" key="3">
    <source>
        <dbReference type="Proteomes" id="UP000645555"/>
    </source>
</evidence>
<reference evidence="2" key="2">
    <citation type="submission" date="2020-09" db="EMBL/GenBank/DDBJ databases">
        <authorList>
            <person name="Sun Q."/>
            <person name="Ohkuma M."/>
        </authorList>
    </citation>
    <scope>NUCLEOTIDE SEQUENCE</scope>
    <source>
        <strain evidence="2">JCM 4956</strain>
    </source>
</reference>
<dbReference type="RefSeq" id="WP_190038542.1">
    <property type="nucleotide sequence ID" value="NZ_BMWD01000024.1"/>
</dbReference>
<gene>
    <name evidence="2" type="ORF">GCM10010515_57980</name>
</gene>
<accession>A0A918NNE2</accession>
<dbReference type="EMBL" id="BMWD01000024">
    <property type="protein sequence ID" value="GGX82786.1"/>
    <property type="molecule type" value="Genomic_DNA"/>
</dbReference>
<evidence type="ECO:0000313" key="2">
    <source>
        <dbReference type="EMBL" id="GGX82786.1"/>
    </source>
</evidence>
<keyword evidence="3" id="KW-1185">Reference proteome</keyword>
<proteinExistence type="predicted"/>